<feature type="compositionally biased region" description="Basic residues" evidence="2">
    <location>
        <begin position="229"/>
        <end position="238"/>
    </location>
</feature>
<accession>A0A8K0D9K2</accession>
<reference evidence="3" key="1">
    <citation type="submission" date="2019-08" db="EMBL/GenBank/DDBJ databases">
        <title>The genome of the North American firefly Photinus pyralis.</title>
        <authorList>
            <consortium name="Photinus pyralis genome working group"/>
            <person name="Fallon T.R."/>
            <person name="Sander Lower S.E."/>
            <person name="Weng J.-K."/>
        </authorList>
    </citation>
    <scope>NUCLEOTIDE SEQUENCE</scope>
    <source>
        <strain evidence="3">TRF0915ILg1</strain>
        <tissue evidence="3">Whole body</tissue>
    </source>
</reference>
<gene>
    <name evidence="3" type="ORF">ILUMI_05927</name>
</gene>
<sequence>MSELGIYDDLVNTDLGEKVLQLQQQNDSLHDHIEALEKDVHKLCKELIQMKKIEQNLKRNISELYKTAKTEIARKDRMIAELRSQLENVQFRRNSRYVSDNSGKVEVTISSKFNYKRSRDNMHADEPVSSKKIKCEPINENYIKEDQNDTSNVKSTDVNRDRISRSRSSSVHSYDQYRSRTGSMEKDQHHSHINNTENVKNHKNGSKERDRCEHKQSRSRSKERDRFHGNKRRPRCRTRSRDRDRHYCNKKESYRRQNKISHKRSLDYYNKNSARYDYKHHSSLKDENKFISDDKKGSKSSFSFSKSSTSKQFEDVNNSETDVKSSRNTSKKLENIIEESDIAPENQNEINQNQTDKNGDIDHIYLKNSKISDDLNNRDILVKNVVINSTQVTKNLSDTPMTNLDNIAITPTSVKESIKSEENENGRIITTNNVVDTVVTHPIKNENVTLEASLNNTINSSGISTDVSPDTSGVNLGQNQSDKIKLTTRRRRCVIKIID</sequence>
<feature type="compositionally biased region" description="Basic and acidic residues" evidence="2">
    <location>
        <begin position="239"/>
        <end position="255"/>
    </location>
</feature>
<protein>
    <submittedName>
        <fullName evidence="3">Uncharacterized protein</fullName>
    </submittedName>
</protein>
<feature type="compositionally biased region" description="Polar residues" evidence="2">
    <location>
        <begin position="345"/>
        <end position="356"/>
    </location>
</feature>
<feature type="region of interest" description="Disordered" evidence="2">
    <location>
        <begin position="290"/>
        <end position="356"/>
    </location>
</feature>
<dbReference type="OrthoDB" id="1938039at2759"/>
<feature type="region of interest" description="Disordered" evidence="2">
    <location>
        <begin position="139"/>
        <end position="266"/>
    </location>
</feature>
<organism evidence="3 4">
    <name type="scientific">Ignelater luminosus</name>
    <name type="common">Cucubano</name>
    <name type="synonym">Pyrophorus luminosus</name>
    <dbReference type="NCBI Taxonomy" id="2038154"/>
    <lineage>
        <taxon>Eukaryota</taxon>
        <taxon>Metazoa</taxon>
        <taxon>Ecdysozoa</taxon>
        <taxon>Arthropoda</taxon>
        <taxon>Hexapoda</taxon>
        <taxon>Insecta</taxon>
        <taxon>Pterygota</taxon>
        <taxon>Neoptera</taxon>
        <taxon>Endopterygota</taxon>
        <taxon>Coleoptera</taxon>
        <taxon>Polyphaga</taxon>
        <taxon>Elateriformia</taxon>
        <taxon>Elateroidea</taxon>
        <taxon>Elateridae</taxon>
        <taxon>Agrypninae</taxon>
        <taxon>Pyrophorini</taxon>
        <taxon>Ignelater</taxon>
    </lineage>
</organism>
<evidence type="ECO:0000256" key="2">
    <source>
        <dbReference type="SAM" id="MobiDB-lite"/>
    </source>
</evidence>
<feature type="compositionally biased region" description="Basic and acidic residues" evidence="2">
    <location>
        <begin position="205"/>
        <end position="228"/>
    </location>
</feature>
<feature type="compositionally biased region" description="Low complexity" evidence="2">
    <location>
        <begin position="299"/>
        <end position="311"/>
    </location>
</feature>
<dbReference type="EMBL" id="VTPC01002314">
    <property type="protein sequence ID" value="KAF2900259.1"/>
    <property type="molecule type" value="Genomic_DNA"/>
</dbReference>
<comment type="caution">
    <text evidence="3">The sequence shown here is derived from an EMBL/GenBank/DDBJ whole genome shotgun (WGS) entry which is preliminary data.</text>
</comment>
<feature type="compositionally biased region" description="Basic and acidic residues" evidence="2">
    <location>
        <begin position="175"/>
        <end position="190"/>
    </location>
</feature>
<evidence type="ECO:0000313" key="3">
    <source>
        <dbReference type="EMBL" id="KAF2900259.1"/>
    </source>
</evidence>
<dbReference type="Proteomes" id="UP000801492">
    <property type="component" value="Unassembled WGS sequence"/>
</dbReference>
<feature type="coiled-coil region" evidence="1">
    <location>
        <begin position="19"/>
        <end position="85"/>
    </location>
</feature>
<evidence type="ECO:0000313" key="4">
    <source>
        <dbReference type="Proteomes" id="UP000801492"/>
    </source>
</evidence>
<feature type="compositionally biased region" description="Basic and acidic residues" evidence="2">
    <location>
        <begin position="321"/>
        <end position="335"/>
    </location>
</feature>
<evidence type="ECO:0000256" key="1">
    <source>
        <dbReference type="SAM" id="Coils"/>
    </source>
</evidence>
<keyword evidence="4" id="KW-1185">Reference proteome</keyword>
<name>A0A8K0D9K2_IGNLU</name>
<dbReference type="AlphaFoldDB" id="A0A8K0D9K2"/>
<proteinExistence type="predicted"/>
<keyword evidence="1" id="KW-0175">Coiled coil</keyword>